<evidence type="ECO:0000313" key="3">
    <source>
        <dbReference type="Proteomes" id="UP000683310"/>
    </source>
</evidence>
<proteinExistence type="predicted"/>
<dbReference type="Proteomes" id="UP000683310">
    <property type="component" value="Chromosome"/>
</dbReference>
<evidence type="ECO:0000313" key="2">
    <source>
        <dbReference type="EMBL" id="QVI18922.1"/>
    </source>
</evidence>
<dbReference type="RefSeq" id="WP_213554959.1">
    <property type="nucleotide sequence ID" value="NZ_JBHZDI010000008.1"/>
</dbReference>
<feature type="transmembrane region" description="Helical" evidence="1">
    <location>
        <begin position="58"/>
        <end position="80"/>
    </location>
</feature>
<keyword evidence="3" id="KW-1185">Reference proteome</keyword>
<keyword evidence="1" id="KW-0472">Membrane</keyword>
<sequence>MLPVTPYAFPAAHKLPDGARNPRDGARGIRNLPGPILLAAGIVSIALTLTAAGYGELLWSALCGLTGALCLHFGISLTVVEQRRIKAAKAQDTAYRGDI</sequence>
<evidence type="ECO:0008006" key="4">
    <source>
        <dbReference type="Google" id="ProtNLM"/>
    </source>
</evidence>
<accession>A0ABX8CG33</accession>
<gene>
    <name evidence="2" type="ORF">KHQ06_20720</name>
</gene>
<feature type="transmembrane region" description="Helical" evidence="1">
    <location>
        <begin position="32"/>
        <end position="52"/>
    </location>
</feature>
<reference evidence="2 3" key="1">
    <citation type="submission" date="2021-04" db="EMBL/GenBank/DDBJ databases">
        <title>Nocardia tengchongensis.</title>
        <authorList>
            <person name="Zhuang k."/>
            <person name="Ran Y."/>
            <person name="Li W."/>
        </authorList>
    </citation>
    <scope>NUCLEOTIDE SEQUENCE [LARGE SCALE GENOMIC DNA]</scope>
    <source>
        <strain evidence="2 3">CFH S0057</strain>
    </source>
</reference>
<keyword evidence="1" id="KW-0812">Transmembrane</keyword>
<name>A0ABX8CG33_9NOCA</name>
<keyword evidence="1" id="KW-1133">Transmembrane helix</keyword>
<organism evidence="2 3">
    <name type="scientific">Nocardia tengchongensis</name>
    <dbReference type="NCBI Taxonomy" id="2055889"/>
    <lineage>
        <taxon>Bacteria</taxon>
        <taxon>Bacillati</taxon>
        <taxon>Actinomycetota</taxon>
        <taxon>Actinomycetes</taxon>
        <taxon>Mycobacteriales</taxon>
        <taxon>Nocardiaceae</taxon>
        <taxon>Nocardia</taxon>
    </lineage>
</organism>
<evidence type="ECO:0000256" key="1">
    <source>
        <dbReference type="SAM" id="Phobius"/>
    </source>
</evidence>
<protein>
    <recommendedName>
        <fullName evidence="4">DUF2530 domain-containing protein</fullName>
    </recommendedName>
</protein>
<dbReference type="EMBL" id="CP074371">
    <property type="protein sequence ID" value="QVI18922.1"/>
    <property type="molecule type" value="Genomic_DNA"/>
</dbReference>